<keyword evidence="12" id="KW-0255">Endonuclease</keyword>
<evidence type="ECO:0000256" key="1">
    <source>
        <dbReference type="ARBA" id="ARBA00006847"/>
    </source>
</evidence>
<dbReference type="GO" id="GO:0051607">
    <property type="term" value="P:defense response to virus"/>
    <property type="evidence" value="ECO:0007669"/>
    <property type="project" value="UniProtKB-KW"/>
</dbReference>
<evidence type="ECO:0000256" key="8">
    <source>
        <dbReference type="ARBA" id="ARBA00022840"/>
    </source>
</evidence>
<keyword evidence="7 12" id="KW-0347">Helicase</keyword>
<reference evidence="12 13" key="1">
    <citation type="submission" date="2020-08" db="EMBL/GenBank/DDBJ databases">
        <title>Genomic Encyclopedia of Type Strains, Phase IV (KMG-IV): sequencing the most valuable type-strain genomes for metagenomic binning, comparative biology and taxonomic classification.</title>
        <authorList>
            <person name="Goeker M."/>
        </authorList>
    </citation>
    <scope>NUCLEOTIDE SEQUENCE [LARGE SCALE GENOMIC DNA]</scope>
    <source>
        <strain evidence="12 13">DSM 29348</strain>
    </source>
</reference>
<dbReference type="GO" id="GO:0004519">
    <property type="term" value="F:endonuclease activity"/>
    <property type="evidence" value="ECO:0007669"/>
    <property type="project" value="UniProtKB-KW"/>
</dbReference>
<accession>A0A7W6GQY7</accession>
<dbReference type="InterPro" id="IPR038257">
    <property type="entry name" value="CRISPR-assoc_Cas3_HD_sf"/>
</dbReference>
<comment type="similarity">
    <text evidence="1">In the N-terminal section; belongs to the CRISPR-associated nuclease Cas3-HD family.</text>
</comment>
<evidence type="ECO:0000313" key="12">
    <source>
        <dbReference type="EMBL" id="MBB3982549.1"/>
    </source>
</evidence>
<dbReference type="CDD" id="cd09641">
    <property type="entry name" value="Cas3''_I"/>
    <property type="match status" value="1"/>
</dbReference>
<feature type="domain" description="HD Cas3-type" evidence="11">
    <location>
        <begin position="25"/>
        <end position="218"/>
    </location>
</feature>
<comment type="caution">
    <text evidence="12">The sequence shown here is derived from an EMBL/GenBank/DDBJ whole genome shotgun (WGS) entry which is preliminary data.</text>
</comment>
<dbReference type="SMART" id="SM00487">
    <property type="entry name" value="DEXDc"/>
    <property type="match status" value="1"/>
</dbReference>
<keyword evidence="3" id="KW-0540">Nuclease</keyword>
<dbReference type="InterPro" id="IPR006474">
    <property type="entry name" value="Helicase_Cas3_CRISPR-ass_core"/>
</dbReference>
<keyword evidence="9" id="KW-0051">Antiviral defense</keyword>
<keyword evidence="8" id="KW-0067">ATP-binding</keyword>
<dbReference type="PROSITE" id="PS51643">
    <property type="entry name" value="HD_CAS3"/>
    <property type="match status" value="1"/>
</dbReference>
<dbReference type="InterPro" id="IPR001650">
    <property type="entry name" value="Helicase_C-like"/>
</dbReference>
<dbReference type="GO" id="GO:0016787">
    <property type="term" value="F:hydrolase activity"/>
    <property type="evidence" value="ECO:0007669"/>
    <property type="project" value="UniProtKB-KW"/>
</dbReference>
<evidence type="ECO:0000313" key="13">
    <source>
        <dbReference type="Proteomes" id="UP000552757"/>
    </source>
</evidence>
<dbReference type="Pfam" id="PF18019">
    <property type="entry name" value="Cas3_HD"/>
    <property type="match status" value="1"/>
</dbReference>
<dbReference type="InterPro" id="IPR014001">
    <property type="entry name" value="Helicase_ATP-bd"/>
</dbReference>
<dbReference type="RefSeq" id="WP_183955633.1">
    <property type="nucleotide sequence ID" value="NZ_JACIEB010000005.1"/>
</dbReference>
<dbReference type="PANTHER" id="PTHR47963:SF9">
    <property type="entry name" value="CRISPR-ASSOCIATED ENDONUCLEASE_HELICASE CAS3"/>
    <property type="match status" value="1"/>
</dbReference>
<dbReference type="AlphaFoldDB" id="A0A7W6GQY7"/>
<keyword evidence="4" id="KW-0479">Metal-binding</keyword>
<dbReference type="EC" id="3.6.4.-" evidence="12"/>
<evidence type="ECO:0000256" key="4">
    <source>
        <dbReference type="ARBA" id="ARBA00022723"/>
    </source>
</evidence>
<dbReference type="SUPFAM" id="SSF52540">
    <property type="entry name" value="P-loop containing nucleoside triphosphate hydrolases"/>
    <property type="match status" value="1"/>
</dbReference>
<dbReference type="SMART" id="SM00490">
    <property type="entry name" value="HELICc"/>
    <property type="match status" value="1"/>
</dbReference>
<dbReference type="InterPro" id="IPR054712">
    <property type="entry name" value="Cas3-like_dom"/>
</dbReference>
<evidence type="ECO:0000256" key="2">
    <source>
        <dbReference type="ARBA" id="ARBA00009046"/>
    </source>
</evidence>
<keyword evidence="5" id="KW-0547">Nucleotide-binding</keyword>
<keyword evidence="6 12" id="KW-0378">Hydrolase</keyword>
<dbReference type="Gene3D" id="3.40.50.300">
    <property type="entry name" value="P-loop containing nucleotide triphosphate hydrolases"/>
    <property type="match status" value="2"/>
</dbReference>
<dbReference type="EMBL" id="JACIEB010000005">
    <property type="protein sequence ID" value="MBB3982549.1"/>
    <property type="molecule type" value="Genomic_DNA"/>
</dbReference>
<dbReference type="InterPro" id="IPR027417">
    <property type="entry name" value="P-loop_NTPase"/>
</dbReference>
<sequence length="861" mass="93718">MFVAITKHEMDQFRAATPYAWAKLDETGALPLSDHGADVGATLGALLEQPHWIALLEHAAQRPLSPLDLERLRVLAYLHDLGKANRGFWARQFAGSPIVGHTNETGALFFSRLAREPAVVPLNALIDDWGCWEHFVAVMAHHGTPLRIYTSETKNLEPGNRSQNWQADAHYDPMAQLAALMGDVGQRFPAAFGPGRHLPDNPAFVALLGGMVTLTDWLGSDPTLFPVGEPHLEMRERLRAVSAPAAIHSRGLAHESIVVRNFHEAFGFGPRGAQAEASDPALGRIALLEAETGSGKTEAAIWRWLALREAGAVDGLYFALPTRAAAVQLHGRINAVLERLTGGAVNAVLAVPGYIRSGRDEADRVRDDEERLLPGFDVVWPDGQANDGRWAAEHPKRFLAARVAVGTIDQALMAGLQLRHAHFRATMLARSLLVVDEVHSSDHFMGEVLRAVLRNHTTLGGHALLLSATLTAEMRARLLDPFAPALEFPALDEAVATPYPALSGSHAPPRPVGSDKRREKPVKLTLLGAIDDPQGIAARAVEAARKGASVLIVRNSVNGAVAVAQAVEALAPELAFRAGHVATLHHSRFAPDDRRLLDAAVETAFGKGRSAQGRILCGTQTLEQSLDIDADLLLTDLAPMDVLLQRIGRLHRHDRHDRGTFLNAEAIVLAPKERDLSLYLGRVRDRHGLGPMADGGGVYPDMLAIEATWRLIETNSEIAIPADNRRLVEEALHPDRADALQQELGTDWMNHLAQQQGIAIADRQTAQAAALDVRIPFSELVFPKDMAIATRLGARDRLAMFDSPVPGPFGTQVERLTVPDWMARGISTEAVPEVLISGDVLRFAWDDASFIYDRFGLRRST</sequence>
<dbReference type="InterPro" id="IPR050547">
    <property type="entry name" value="DEAD_box_RNA_helicases"/>
</dbReference>
<dbReference type="InterPro" id="IPR006483">
    <property type="entry name" value="CRISPR-assoc_Cas3_HD"/>
</dbReference>
<dbReference type="PANTHER" id="PTHR47963">
    <property type="entry name" value="DEAD-BOX ATP-DEPENDENT RNA HELICASE 47, MITOCHONDRIAL"/>
    <property type="match status" value="1"/>
</dbReference>
<keyword evidence="13" id="KW-1185">Reference proteome</keyword>
<gene>
    <name evidence="12" type="ORF">GGR44_002215</name>
</gene>
<dbReference type="GO" id="GO:0005524">
    <property type="term" value="F:ATP binding"/>
    <property type="evidence" value="ECO:0007669"/>
    <property type="project" value="UniProtKB-KW"/>
</dbReference>
<feature type="region of interest" description="Disordered" evidence="10">
    <location>
        <begin position="499"/>
        <end position="518"/>
    </location>
</feature>
<dbReference type="GO" id="GO:0046872">
    <property type="term" value="F:metal ion binding"/>
    <property type="evidence" value="ECO:0007669"/>
    <property type="project" value="UniProtKB-KW"/>
</dbReference>
<dbReference type="GO" id="GO:0003723">
    <property type="term" value="F:RNA binding"/>
    <property type="evidence" value="ECO:0007669"/>
    <property type="project" value="TreeGrafter"/>
</dbReference>
<evidence type="ECO:0000256" key="9">
    <source>
        <dbReference type="ARBA" id="ARBA00023118"/>
    </source>
</evidence>
<evidence type="ECO:0000256" key="7">
    <source>
        <dbReference type="ARBA" id="ARBA00022806"/>
    </source>
</evidence>
<comment type="similarity">
    <text evidence="2">In the central section; belongs to the CRISPR-associated helicase Cas3 family.</text>
</comment>
<evidence type="ECO:0000256" key="6">
    <source>
        <dbReference type="ARBA" id="ARBA00022801"/>
    </source>
</evidence>
<evidence type="ECO:0000256" key="3">
    <source>
        <dbReference type="ARBA" id="ARBA00022722"/>
    </source>
</evidence>
<name>A0A7W6GQY7_9SPHN</name>
<proteinExistence type="inferred from homology"/>
<dbReference type="EC" id="3.1.-.-" evidence="12"/>
<protein>
    <submittedName>
        <fullName evidence="12">CRISPR-associated endonuclease/helicase Cas3</fullName>
        <ecNumber evidence="12">3.1.-.-</ecNumber>
        <ecNumber evidence="12">3.6.4.-</ecNumber>
    </submittedName>
</protein>
<dbReference type="Gene3D" id="1.10.3210.30">
    <property type="match status" value="1"/>
</dbReference>
<evidence type="ECO:0000256" key="5">
    <source>
        <dbReference type="ARBA" id="ARBA00022741"/>
    </source>
</evidence>
<dbReference type="NCBIfam" id="TIGR01587">
    <property type="entry name" value="cas3_core"/>
    <property type="match status" value="1"/>
</dbReference>
<dbReference type="Pfam" id="PF22590">
    <property type="entry name" value="Cas3-like_C_2"/>
    <property type="match status" value="1"/>
</dbReference>
<organism evidence="12 13">
    <name type="scientific">Sphingobium fontiphilum</name>
    <dbReference type="NCBI Taxonomy" id="944425"/>
    <lineage>
        <taxon>Bacteria</taxon>
        <taxon>Pseudomonadati</taxon>
        <taxon>Pseudomonadota</taxon>
        <taxon>Alphaproteobacteria</taxon>
        <taxon>Sphingomonadales</taxon>
        <taxon>Sphingomonadaceae</taxon>
        <taxon>Sphingobium</taxon>
    </lineage>
</organism>
<dbReference type="GO" id="GO:0003724">
    <property type="term" value="F:RNA helicase activity"/>
    <property type="evidence" value="ECO:0007669"/>
    <property type="project" value="TreeGrafter"/>
</dbReference>
<evidence type="ECO:0000256" key="10">
    <source>
        <dbReference type="SAM" id="MobiDB-lite"/>
    </source>
</evidence>
<evidence type="ECO:0000259" key="11">
    <source>
        <dbReference type="PROSITE" id="PS51643"/>
    </source>
</evidence>
<dbReference type="Proteomes" id="UP000552757">
    <property type="component" value="Unassembled WGS sequence"/>
</dbReference>